<keyword evidence="2" id="KW-0732">Signal</keyword>
<dbReference type="SMART" id="SM00108">
    <property type="entry name" value="B_lectin"/>
    <property type="match status" value="1"/>
</dbReference>
<accession>A0A7K0FN28</accession>
<evidence type="ECO:0000256" key="1">
    <source>
        <dbReference type="SAM" id="MobiDB-lite"/>
    </source>
</evidence>
<evidence type="ECO:0000313" key="4">
    <source>
        <dbReference type="EMBL" id="MRX47389.1"/>
    </source>
</evidence>
<sequence length="255" mass="27795">MKIKFLFIVAIAVSTLTACSKEDVEVTKTTSNEKHSSSRLGEKSSLQETASTLNSVFCFYDYYTGSIPGEWNYYGTGPVSAPSHYSTCSNSILRFAGSSFNNGYNIRTELNTNETLYSPNGVYRLVMQGDGNLVLYNSANSAIWRSGSVSGAGNYSFRCQSDGNLVIYKNPISVYSPGTPIWNASTNPTGLFPGQPQQALLILQDDGNLVFYYPDNTNLSNLGTSYIIASTGTAGGKRSSHNGKFRSPRGYTYTY</sequence>
<evidence type="ECO:0000259" key="3">
    <source>
        <dbReference type="PROSITE" id="PS50927"/>
    </source>
</evidence>
<feature type="signal peptide" evidence="2">
    <location>
        <begin position="1"/>
        <end position="20"/>
    </location>
</feature>
<dbReference type="AlphaFoldDB" id="A0A7K0FN28"/>
<dbReference type="Gene3D" id="2.90.10.10">
    <property type="entry name" value="Bulb-type lectin domain"/>
    <property type="match status" value="2"/>
</dbReference>
<feature type="compositionally biased region" description="Basic residues" evidence="1">
    <location>
        <begin position="238"/>
        <end position="247"/>
    </location>
</feature>
<dbReference type="EMBL" id="WKJI01000002">
    <property type="protein sequence ID" value="MRX47389.1"/>
    <property type="molecule type" value="Genomic_DNA"/>
</dbReference>
<feature type="domain" description="Bulb-type lectin" evidence="3">
    <location>
        <begin position="101"/>
        <end position="224"/>
    </location>
</feature>
<feature type="chain" id="PRO_5029582244" description="Bulb-type lectin domain-containing protein" evidence="2">
    <location>
        <begin position="21"/>
        <end position="255"/>
    </location>
</feature>
<gene>
    <name evidence="4" type="ORF">GJJ64_09335</name>
</gene>
<proteinExistence type="predicted"/>
<dbReference type="InterPro" id="IPR001480">
    <property type="entry name" value="Bulb-type_lectin_dom"/>
</dbReference>
<keyword evidence="5" id="KW-1185">Reference proteome</keyword>
<feature type="region of interest" description="Disordered" evidence="1">
    <location>
        <begin position="235"/>
        <end position="255"/>
    </location>
</feature>
<name>A0A7K0FN28_9SPHI</name>
<comment type="caution">
    <text evidence="4">The sequence shown here is derived from an EMBL/GenBank/DDBJ whole genome shotgun (WGS) entry which is preliminary data.</text>
</comment>
<dbReference type="PROSITE" id="PS50927">
    <property type="entry name" value="BULB_LECTIN"/>
    <property type="match status" value="1"/>
</dbReference>
<evidence type="ECO:0000256" key="2">
    <source>
        <dbReference type="SAM" id="SignalP"/>
    </source>
</evidence>
<dbReference type="RefSeq" id="WP_154287529.1">
    <property type="nucleotide sequence ID" value="NZ_WKJI01000002.1"/>
</dbReference>
<dbReference type="InterPro" id="IPR036426">
    <property type="entry name" value="Bulb-type_lectin_dom_sf"/>
</dbReference>
<dbReference type="Proteomes" id="UP000462931">
    <property type="component" value="Unassembled WGS sequence"/>
</dbReference>
<evidence type="ECO:0000313" key="5">
    <source>
        <dbReference type="Proteomes" id="UP000462931"/>
    </source>
</evidence>
<dbReference type="SUPFAM" id="SSF51110">
    <property type="entry name" value="alpha-D-mannose-specific plant lectins"/>
    <property type="match status" value="1"/>
</dbReference>
<dbReference type="PROSITE" id="PS51257">
    <property type="entry name" value="PROKAR_LIPOPROTEIN"/>
    <property type="match status" value="1"/>
</dbReference>
<reference evidence="4 5" key="1">
    <citation type="submission" date="2019-11" db="EMBL/GenBank/DDBJ databases">
        <authorList>
            <person name="Cheng Q."/>
            <person name="Yang Z."/>
        </authorList>
    </citation>
    <scope>NUCLEOTIDE SEQUENCE [LARGE SCALE GENOMIC DNA]</scope>
    <source>
        <strain evidence="4 5">HX-22-1</strain>
    </source>
</reference>
<organism evidence="4 5">
    <name type="scientific">Pedobacter puniceum</name>
    <dbReference type="NCBI Taxonomy" id="2666136"/>
    <lineage>
        <taxon>Bacteria</taxon>
        <taxon>Pseudomonadati</taxon>
        <taxon>Bacteroidota</taxon>
        <taxon>Sphingobacteriia</taxon>
        <taxon>Sphingobacteriales</taxon>
        <taxon>Sphingobacteriaceae</taxon>
        <taxon>Pedobacter</taxon>
    </lineage>
</organism>
<protein>
    <recommendedName>
        <fullName evidence="3">Bulb-type lectin domain-containing protein</fullName>
    </recommendedName>
</protein>